<dbReference type="PROSITE" id="PS50801">
    <property type="entry name" value="STAS"/>
    <property type="match status" value="1"/>
</dbReference>
<dbReference type="RefSeq" id="WP_272418716.1">
    <property type="nucleotide sequence ID" value="NZ_JAGTJJ010000001.1"/>
</dbReference>
<keyword evidence="5" id="KW-1185">Reference proteome</keyword>
<evidence type="ECO:0000313" key="5">
    <source>
        <dbReference type="Proteomes" id="UP001151081"/>
    </source>
</evidence>
<evidence type="ECO:0000259" key="2">
    <source>
        <dbReference type="PROSITE" id="PS50801"/>
    </source>
</evidence>
<keyword evidence="1" id="KW-0175">Coiled coil</keyword>
<feature type="domain" description="STAS" evidence="2">
    <location>
        <begin position="173"/>
        <end position="288"/>
    </location>
</feature>
<dbReference type="EMBL" id="JAGTJJ010000001">
    <property type="protein sequence ID" value="MDC3978886.1"/>
    <property type="molecule type" value="Genomic_DNA"/>
</dbReference>
<dbReference type="InterPro" id="IPR002645">
    <property type="entry name" value="STAS_dom"/>
</dbReference>
<dbReference type="CDD" id="cd07041">
    <property type="entry name" value="STAS_RsbR_RsbS_like"/>
    <property type="match status" value="1"/>
</dbReference>
<dbReference type="EMBL" id="JAGTJJ010000006">
    <property type="protein sequence ID" value="MDC3982057.1"/>
    <property type="molecule type" value="Genomic_DNA"/>
</dbReference>
<evidence type="ECO:0000256" key="1">
    <source>
        <dbReference type="SAM" id="Coils"/>
    </source>
</evidence>
<dbReference type="InterPro" id="IPR051932">
    <property type="entry name" value="Bact_StressResp_Reg"/>
</dbReference>
<dbReference type="InterPro" id="IPR036513">
    <property type="entry name" value="STAS_dom_sf"/>
</dbReference>
<evidence type="ECO:0000313" key="3">
    <source>
        <dbReference type="EMBL" id="MDC3978886.1"/>
    </source>
</evidence>
<dbReference type="Proteomes" id="UP001151081">
    <property type="component" value="Unassembled WGS sequence"/>
</dbReference>
<name>A0A9X4ATC4_9BACT</name>
<organism evidence="4 5">
    <name type="scientific">Polyangium jinanense</name>
    <dbReference type="NCBI Taxonomy" id="2829994"/>
    <lineage>
        <taxon>Bacteria</taxon>
        <taxon>Pseudomonadati</taxon>
        <taxon>Myxococcota</taxon>
        <taxon>Polyangia</taxon>
        <taxon>Polyangiales</taxon>
        <taxon>Polyangiaceae</taxon>
        <taxon>Polyangium</taxon>
    </lineage>
</organism>
<proteinExistence type="predicted"/>
<dbReference type="SUPFAM" id="SSF52091">
    <property type="entry name" value="SpoIIaa-like"/>
    <property type="match status" value="1"/>
</dbReference>
<dbReference type="PANTHER" id="PTHR33745">
    <property type="entry name" value="RSBT ANTAGONIST PROTEIN RSBS-RELATED"/>
    <property type="match status" value="1"/>
</dbReference>
<dbReference type="AlphaFoldDB" id="A0A9X4ATC4"/>
<accession>A0A9X4ATC4</accession>
<dbReference type="Pfam" id="PF01740">
    <property type="entry name" value="STAS"/>
    <property type="match status" value="1"/>
</dbReference>
<reference evidence="4 5" key="1">
    <citation type="submission" date="2021-04" db="EMBL/GenBank/DDBJ databases">
        <title>Genome analysis of Polyangium sp.</title>
        <authorList>
            <person name="Li Y."/>
            <person name="Wang J."/>
        </authorList>
    </citation>
    <scope>NUCLEOTIDE SEQUENCE [LARGE SCALE GENOMIC DNA]</scope>
    <source>
        <strain evidence="4 5">SDU14</strain>
    </source>
</reference>
<gene>
    <name evidence="3" type="ORF">KEG57_00150</name>
    <name evidence="4" type="ORF">KEG57_16180</name>
</gene>
<protein>
    <submittedName>
        <fullName evidence="4">STAS domain-containing protein</fullName>
    </submittedName>
</protein>
<comment type="caution">
    <text evidence="4">The sequence shown here is derived from an EMBL/GenBank/DDBJ whole genome shotgun (WGS) entry which is preliminary data.</text>
</comment>
<dbReference type="Gene3D" id="3.30.750.24">
    <property type="entry name" value="STAS domain"/>
    <property type="match status" value="1"/>
</dbReference>
<dbReference type="PANTHER" id="PTHR33745:SF1">
    <property type="entry name" value="RSBT ANTAGONIST PROTEIN RSBS"/>
    <property type="match status" value="1"/>
</dbReference>
<evidence type="ECO:0000313" key="4">
    <source>
        <dbReference type="EMBL" id="MDC3982057.1"/>
    </source>
</evidence>
<feature type="coiled-coil region" evidence="1">
    <location>
        <begin position="138"/>
        <end position="172"/>
    </location>
</feature>
<sequence length="304" mass="32164">MSATLLARLDRSADALTQDLSSRLVSRAGTIFRAIGPDATRDAVSRLLTALRKDLAAEGDGEGRDVLGSLIEDLAPKGLGHYDLRLLTTSLRSALLAAMAEAPDVDAKSRGLVESWLFQVALSGPMYLLVQRERVFQEQTVEIEVRQMKAQLDELQAAYADKTQLLEQIRQASTPIATVHEGILVVPLVGIVDENRAQALTEKLLDSIVAEQARVVIVDISGVGVFDAATAEHVLNTAKATRLLGAELVLVGLSPAVARTVLALGVDLSGLSTRSSLAAGLARALGKLGLRIAPTAPPRASSGR</sequence>